<gene>
    <name evidence="3" type="ORF">AAFH96_33995</name>
</gene>
<dbReference type="Gene3D" id="2.60.120.260">
    <property type="entry name" value="Galactose-binding domain-like"/>
    <property type="match status" value="1"/>
</dbReference>
<reference evidence="3 4" key="1">
    <citation type="submission" date="2024-04" db="EMBL/GenBank/DDBJ databases">
        <title>Polymorphospora sp. isolated from Baiyangdian Lake in Xiong'an New Area.</title>
        <authorList>
            <person name="Zhang X."/>
            <person name="Liu J."/>
        </authorList>
    </citation>
    <scope>NUCLEOTIDE SEQUENCE [LARGE SCALE GENOMIC DNA]</scope>
    <source>
        <strain evidence="3 4">2-325</strain>
    </source>
</reference>
<evidence type="ECO:0000313" key="3">
    <source>
        <dbReference type="EMBL" id="MFB6398052.1"/>
    </source>
</evidence>
<evidence type="ECO:0000259" key="2">
    <source>
        <dbReference type="Pfam" id="PF22816"/>
    </source>
</evidence>
<name>A0ABV5D1B8_9ACTN</name>
<dbReference type="InterPro" id="IPR006311">
    <property type="entry name" value="TAT_signal"/>
</dbReference>
<dbReference type="InterPro" id="IPR055149">
    <property type="entry name" value="Agl_cat_D2"/>
</dbReference>
<dbReference type="CDD" id="cd14490">
    <property type="entry name" value="CBM6-CBM35-CBM36_like_1"/>
    <property type="match status" value="1"/>
</dbReference>
<dbReference type="Pfam" id="PF22816">
    <property type="entry name" value="CatAgl_D2"/>
    <property type="match status" value="1"/>
</dbReference>
<dbReference type="InterPro" id="IPR012334">
    <property type="entry name" value="Pectin_lyas_fold"/>
</dbReference>
<dbReference type="SUPFAM" id="SSF51126">
    <property type="entry name" value="Pectin lyase-like"/>
    <property type="match status" value="1"/>
</dbReference>
<dbReference type="InterPro" id="IPR006626">
    <property type="entry name" value="PbH1"/>
</dbReference>
<protein>
    <submittedName>
        <fullName evidence="3">Glycosyl hydrolase family 28-related protein</fullName>
    </submittedName>
</protein>
<dbReference type="EMBL" id="JBCGDC010000194">
    <property type="protein sequence ID" value="MFB6398052.1"/>
    <property type="molecule type" value="Genomic_DNA"/>
</dbReference>
<dbReference type="RefSeq" id="WP_375736942.1">
    <property type="nucleotide sequence ID" value="NZ_JBCGDC010000194.1"/>
</dbReference>
<organism evidence="3 4">
    <name type="scientific">Polymorphospora lycopeni</name>
    <dbReference type="NCBI Taxonomy" id="3140240"/>
    <lineage>
        <taxon>Bacteria</taxon>
        <taxon>Bacillati</taxon>
        <taxon>Actinomycetota</taxon>
        <taxon>Actinomycetes</taxon>
        <taxon>Micromonosporales</taxon>
        <taxon>Micromonosporaceae</taxon>
        <taxon>Polymorphospora</taxon>
    </lineage>
</organism>
<dbReference type="SMART" id="SM00710">
    <property type="entry name" value="PbH1"/>
    <property type="match status" value="7"/>
</dbReference>
<feature type="domain" description="Alpha-1,3-glucanase catalytic" evidence="2">
    <location>
        <begin position="275"/>
        <end position="599"/>
    </location>
</feature>
<dbReference type="Proteomes" id="UP001582793">
    <property type="component" value="Unassembled WGS sequence"/>
</dbReference>
<keyword evidence="4" id="KW-1185">Reference proteome</keyword>
<comment type="caution">
    <text evidence="3">The sequence shown here is derived from an EMBL/GenBank/DDBJ whole genome shotgun (WGS) entry which is preliminary data.</text>
</comment>
<keyword evidence="3" id="KW-0378">Hydrolase</keyword>
<dbReference type="InterPro" id="IPR011050">
    <property type="entry name" value="Pectin_lyase_fold/virulence"/>
</dbReference>
<proteinExistence type="predicted"/>
<sequence length="656" mass="70607">MSDQHSQHPRRPARRRRIRAVVAGSFVVALGAGTLGAHPALATADPPGPAGVETVAGLPPHLTAGRGATVPFVEQEAENAATTGEIIGPDRNAYTLPSEASGRRAVKLDAPGEWVEFTLTRDTNSLNVRYAVPDAEQGGGITGPLDVYLNNQRRHTITLTSEFSWLYSTYPFSNDPRAVPPDDWWIPEPRPVKTPFRPHHFYAEQRLLLGKTLHAGQKIKLKLPHDSTLPWAVIDLVDFEMVAKPKKMPRGALSVVDFGADPTGVRESADAFDAAVAAGRASGRTVFIPQGTYQVNRHVVVDDVTVTGAGNWHSVVRGDGVGFYGKWAADGGSHDVHLSDFAIIGNIRERRDDLQVNGIGGALGGGSTVERLYIQRTKVGMWFDGPFHGLTVRDNMIVDQMADGLNLRRGISGVRVTNNFLRNLGDDGLAMWSHFVKNPDGTPETSEEADQDHDNVYDHNTVIAPVLANGIAIYGGRDNVVSDNVVAETVREGGGLHAGYRHGSTRFSGTLTFARNTTVRAGVLDLNWNFGVGALWFYSLDGPMDARIDVVDNSFLDSTYSAIMAVKGHPEAHSVSNIHVDGACIDGAGTYALQLQVAGAGSFTGVEARNLGVGGTWRGDPFEITDGGGNSGWQNDIRWNWPMDTARPVAPPTNCA</sequence>
<dbReference type="GO" id="GO:0016787">
    <property type="term" value="F:hydrolase activity"/>
    <property type="evidence" value="ECO:0007669"/>
    <property type="project" value="UniProtKB-KW"/>
</dbReference>
<evidence type="ECO:0000259" key="1">
    <source>
        <dbReference type="Pfam" id="PF22815"/>
    </source>
</evidence>
<evidence type="ECO:0000313" key="4">
    <source>
        <dbReference type="Proteomes" id="UP001582793"/>
    </source>
</evidence>
<feature type="domain" description="CBM6/CBM35/CBM36-like 1" evidence="1">
    <location>
        <begin position="70"/>
        <end position="242"/>
    </location>
</feature>
<dbReference type="PROSITE" id="PS51318">
    <property type="entry name" value="TAT"/>
    <property type="match status" value="1"/>
</dbReference>
<dbReference type="InterPro" id="IPR033801">
    <property type="entry name" value="CBM6-CBM35-CBM36-like_1"/>
</dbReference>
<accession>A0ABV5D1B8</accession>
<dbReference type="Gene3D" id="2.160.20.10">
    <property type="entry name" value="Single-stranded right-handed beta-helix, Pectin lyase-like"/>
    <property type="match status" value="1"/>
</dbReference>
<dbReference type="Pfam" id="PF22815">
    <property type="entry name" value="CatAgl_D1"/>
    <property type="match status" value="1"/>
</dbReference>